<name>A0A812J6V7_9DINO</name>
<evidence type="ECO:0000313" key="3">
    <source>
        <dbReference type="EMBL" id="CAE7194867.1"/>
    </source>
</evidence>
<gene>
    <name evidence="3" type="ORF">SNAT2548_LOCUS5357</name>
</gene>
<accession>A0A812J6V7</accession>
<evidence type="ECO:0000313" key="4">
    <source>
        <dbReference type="Proteomes" id="UP000604046"/>
    </source>
</evidence>
<sequence length="458" mass="50203">MKRIAVLSVAYLLGAAASDAAPKQYPVTKVVNLLKDMQKKLEAEAEEDEEVDEKMKCWCKETEQSKSESVTKIESEMANLGGLIDTSAADSARLVSELTGHEEDLANSQTSLGAAEAQRKKQLESFENEVKEMEASLTGVSGALDTLKKKTSFLSTSASAAKADALQLVKKLQKKHSNLLMGVVTPRQRKLMLAMTSKRLDVDAVMEGSPAAGEVVGVLSSMKDTFETNLNQTRAEEAQSSETFQALRKAKETEIHATEEAIVSKKTQKAESDKKKAWAAETLQDAKASLLADQHFLKDAKEKCAAHEAAYAERVATRNEEITGCSKAVAILSDDSARDTFSRTFNAGAMFLQVDTSKEHRITASQTLAAAATKSHDSRLAALARMVRTDSFDSVKQEIDKLTAQLREVQKDTHTHNCTPTHTRPLTRLHTHTPTHLHTCTLAQLHAYTPTHRHTYAH</sequence>
<dbReference type="EMBL" id="CAJNDS010000342">
    <property type="protein sequence ID" value="CAE7194867.1"/>
    <property type="molecule type" value="Genomic_DNA"/>
</dbReference>
<keyword evidence="2" id="KW-0732">Signal</keyword>
<proteinExistence type="predicted"/>
<protein>
    <submittedName>
        <fullName evidence="3">Uncharacterized protein</fullName>
    </submittedName>
</protein>
<feature type="signal peptide" evidence="2">
    <location>
        <begin position="1"/>
        <end position="20"/>
    </location>
</feature>
<dbReference type="Proteomes" id="UP000604046">
    <property type="component" value="Unassembled WGS sequence"/>
</dbReference>
<evidence type="ECO:0000256" key="1">
    <source>
        <dbReference type="SAM" id="Coils"/>
    </source>
</evidence>
<dbReference type="OrthoDB" id="426043at2759"/>
<evidence type="ECO:0000256" key="2">
    <source>
        <dbReference type="SAM" id="SignalP"/>
    </source>
</evidence>
<feature type="coiled-coil region" evidence="1">
    <location>
        <begin position="27"/>
        <end position="54"/>
    </location>
</feature>
<comment type="caution">
    <text evidence="3">The sequence shown here is derived from an EMBL/GenBank/DDBJ whole genome shotgun (WGS) entry which is preliminary data.</text>
</comment>
<feature type="chain" id="PRO_5032518395" evidence="2">
    <location>
        <begin position="21"/>
        <end position="458"/>
    </location>
</feature>
<dbReference type="AlphaFoldDB" id="A0A812J6V7"/>
<organism evidence="3 4">
    <name type="scientific">Symbiodinium natans</name>
    <dbReference type="NCBI Taxonomy" id="878477"/>
    <lineage>
        <taxon>Eukaryota</taxon>
        <taxon>Sar</taxon>
        <taxon>Alveolata</taxon>
        <taxon>Dinophyceae</taxon>
        <taxon>Suessiales</taxon>
        <taxon>Symbiodiniaceae</taxon>
        <taxon>Symbiodinium</taxon>
    </lineage>
</organism>
<keyword evidence="4" id="KW-1185">Reference proteome</keyword>
<reference evidence="3" key="1">
    <citation type="submission" date="2021-02" db="EMBL/GenBank/DDBJ databases">
        <authorList>
            <person name="Dougan E. K."/>
            <person name="Rhodes N."/>
            <person name="Thang M."/>
            <person name="Chan C."/>
        </authorList>
    </citation>
    <scope>NUCLEOTIDE SEQUENCE</scope>
</reference>
<keyword evidence="1" id="KW-0175">Coiled coil</keyword>